<feature type="domain" description="Transposase IS204/IS1001/IS1096/IS1165 DDE" evidence="2">
    <location>
        <begin position="420"/>
        <end position="665"/>
    </location>
</feature>
<dbReference type="Pfam" id="PF01610">
    <property type="entry name" value="DDE_Tnp_ISL3"/>
    <property type="match status" value="1"/>
</dbReference>
<dbReference type="EMBL" id="LT906439">
    <property type="protein sequence ID" value="SNU87452.1"/>
    <property type="molecule type" value="Genomic_DNA"/>
</dbReference>
<dbReference type="Pfam" id="PF14690">
    <property type="entry name" value="Zn_ribbon_ISL3"/>
    <property type="match status" value="1"/>
</dbReference>
<sequence>MVARKVGKFAGGALKILNSTLSVIPDTVAIAGKITDKAAPIVDKALDRRHEAKSSLIQLPNVIDMPVDSAKTYLESIGLTVHVLPAKPHKRFAKASIDEVVAMSPRSGKFKPGHLIKIYHLTTETLEASQNLVDAIALPTDLKGTEIDEAERILTQQGFTVIRRIIAPRAELGNKQANQVIETYPKQNFLNKSAKPGTIVRLDYLDGHNMACSRKLLAERQAKQNGSILSVVGNSTLDSIGLFEYTKSPIRLIMKSANQLIRKHLMEHINHTTQLIGMKDKNIKLNEIMKYDTHILIRATLDYIPPLCKHCSGNMIKYDFQRTSTIPFLDVQERPTVIKLKKRRFQCKRCKRVAVAETSLVKKNHQISEPVWQKITADHTEKRTNSDIAKKNHVSVSTVQRKLTQFTFKEDFSTLPKVLSWDEFSRNKGKLAFIAQDFETGKIITILENNRQTTIKNYFYKYPRKVREAVNVVTADMSGSYIPLIKQLFPKAQIVLDRFHIIQHLNRAMMTTRIAIMKQFEKGSLPYRAMKNHWRILHKDSRKLSDKAFYSRTFRQTLTPREIVDKTLAFSDELRYYYELYQLLLFHFQEKRATEFFELIEENVSTANPTFKKVFRTFLKYKAYITNALNLPYSNAKLEATNKLIKDIKRQAFGFRNFKNFKTKILIALNITKERTILILSRA</sequence>
<dbReference type="eggNOG" id="COG3464">
    <property type="taxonomic scope" value="Bacteria"/>
</dbReference>
<dbReference type="AlphaFoldDB" id="A0A239SQB3"/>
<dbReference type="InterPro" id="IPR002560">
    <property type="entry name" value="Transposase_DDE"/>
</dbReference>
<organism evidence="4 5">
    <name type="scientific">Streptococcus merionis</name>
    <dbReference type="NCBI Taxonomy" id="400065"/>
    <lineage>
        <taxon>Bacteria</taxon>
        <taxon>Bacillati</taxon>
        <taxon>Bacillota</taxon>
        <taxon>Bacilli</taxon>
        <taxon>Lactobacillales</taxon>
        <taxon>Streptococcaceae</taxon>
        <taxon>Streptococcus</taxon>
    </lineage>
</organism>
<protein>
    <submittedName>
        <fullName evidence="4">Transposase IS1193D</fullName>
    </submittedName>
</protein>
<name>A0A239SQB3_9STRE</name>
<proteinExistence type="predicted"/>
<dbReference type="InterPro" id="IPR005543">
    <property type="entry name" value="PASTA_dom"/>
</dbReference>
<evidence type="ECO:0000313" key="4">
    <source>
        <dbReference type="EMBL" id="SNU87452.1"/>
    </source>
</evidence>
<dbReference type="PANTHER" id="PTHR33498">
    <property type="entry name" value="TRANSPOSASE FOR INSERTION SEQUENCE ELEMENT IS1557"/>
    <property type="match status" value="1"/>
</dbReference>
<dbReference type="InterPro" id="IPR047951">
    <property type="entry name" value="Transpos_ISL3"/>
</dbReference>
<feature type="domain" description="Transposase IS204/IS1001/IS1096/IS1165 zinc-finger" evidence="3">
    <location>
        <begin position="305"/>
        <end position="350"/>
    </location>
</feature>
<gene>
    <name evidence="4" type="ORF">SAMEA4412692_00655</name>
</gene>
<reference evidence="4 5" key="1">
    <citation type="submission" date="2017-06" db="EMBL/GenBank/DDBJ databases">
        <authorList>
            <consortium name="Pathogen Informatics"/>
        </authorList>
    </citation>
    <scope>NUCLEOTIDE SEQUENCE [LARGE SCALE GENOMIC DNA]</scope>
    <source>
        <strain evidence="4 5">NCTC13788</strain>
    </source>
</reference>
<evidence type="ECO:0000259" key="2">
    <source>
        <dbReference type="Pfam" id="PF01610"/>
    </source>
</evidence>
<evidence type="ECO:0000313" key="5">
    <source>
        <dbReference type="Proteomes" id="UP000215185"/>
    </source>
</evidence>
<dbReference type="PANTHER" id="PTHR33498:SF1">
    <property type="entry name" value="TRANSPOSASE FOR INSERTION SEQUENCE ELEMENT IS1557"/>
    <property type="match status" value="1"/>
</dbReference>
<dbReference type="InterPro" id="IPR029261">
    <property type="entry name" value="Transposase_Znf"/>
</dbReference>
<comment type="subcellular location">
    <subcellularLocation>
        <location evidence="1">Cell membrane</location>
        <topology evidence="1">Single-pass membrane protein</topology>
    </subcellularLocation>
</comment>
<dbReference type="KEGG" id="smen:SAMEA4412692_0655"/>
<dbReference type="Proteomes" id="UP000215185">
    <property type="component" value="Chromosome 1"/>
</dbReference>
<keyword evidence="5" id="KW-1185">Reference proteome</keyword>
<evidence type="ECO:0000259" key="3">
    <source>
        <dbReference type="Pfam" id="PF14690"/>
    </source>
</evidence>
<dbReference type="NCBIfam" id="NF033550">
    <property type="entry name" value="transpos_ISL3"/>
    <property type="match status" value="1"/>
</dbReference>
<accession>A0A239SQB3</accession>
<evidence type="ECO:0000256" key="1">
    <source>
        <dbReference type="ARBA" id="ARBA00004162"/>
    </source>
</evidence>
<dbReference type="CDD" id="cd06577">
    <property type="entry name" value="PASTA_pknB"/>
    <property type="match status" value="2"/>
</dbReference>